<dbReference type="InterPro" id="IPR052907">
    <property type="entry name" value="Beta-lactamase/esterase"/>
</dbReference>
<evidence type="ECO:0000313" key="3">
    <source>
        <dbReference type="Proteomes" id="UP001213972"/>
    </source>
</evidence>
<dbReference type="EMBL" id="CP119321">
    <property type="protein sequence ID" value="WEK13094.1"/>
    <property type="molecule type" value="Genomic_DNA"/>
</dbReference>
<protein>
    <submittedName>
        <fullName evidence="2">Serine hydrolase</fullName>
    </submittedName>
</protein>
<keyword evidence="2" id="KW-0378">Hydrolase</keyword>
<dbReference type="GO" id="GO:0016787">
    <property type="term" value="F:hydrolase activity"/>
    <property type="evidence" value="ECO:0007669"/>
    <property type="project" value="UniProtKB-KW"/>
</dbReference>
<gene>
    <name evidence="2" type="ORF">P0Y48_11555</name>
</gene>
<reference evidence="2" key="1">
    <citation type="submission" date="2023-03" db="EMBL/GenBank/DDBJ databases">
        <title>Andean soil-derived lignocellulolytic bacterial consortium as a source of novel taxa and putative plastic-active enzymes.</title>
        <authorList>
            <person name="Diaz-Garcia L."/>
            <person name="Chuvochina M."/>
            <person name="Feuerriegel G."/>
            <person name="Bunk B."/>
            <person name="Sproer C."/>
            <person name="Streit W.R."/>
            <person name="Rodriguez L.M."/>
            <person name="Overmann J."/>
            <person name="Jimenez D.J."/>
        </authorList>
    </citation>
    <scope>NUCLEOTIDE SEQUENCE</scope>
    <source>
        <strain evidence="2">MAG 4610</strain>
    </source>
</reference>
<dbReference type="Proteomes" id="UP001213972">
    <property type="component" value="Chromosome"/>
</dbReference>
<dbReference type="Pfam" id="PF00144">
    <property type="entry name" value="Beta-lactamase"/>
    <property type="match status" value="1"/>
</dbReference>
<accession>A0AAJ5W174</accession>
<evidence type="ECO:0000259" key="1">
    <source>
        <dbReference type="Pfam" id="PF00144"/>
    </source>
</evidence>
<dbReference type="SUPFAM" id="SSF56601">
    <property type="entry name" value="beta-lactamase/transpeptidase-like"/>
    <property type="match status" value="1"/>
</dbReference>
<evidence type="ECO:0000313" key="2">
    <source>
        <dbReference type="EMBL" id="WEK13094.1"/>
    </source>
</evidence>
<proteinExistence type="predicted"/>
<dbReference type="InterPro" id="IPR012338">
    <property type="entry name" value="Beta-lactam/transpept-like"/>
</dbReference>
<dbReference type="PANTHER" id="PTHR43319">
    <property type="entry name" value="BETA-LACTAMASE-RELATED"/>
    <property type="match status" value="1"/>
</dbReference>
<name>A0AAJ5W174_9MICO</name>
<dbReference type="AlphaFoldDB" id="A0AAJ5W174"/>
<dbReference type="InterPro" id="IPR001466">
    <property type="entry name" value="Beta-lactam-related"/>
</dbReference>
<dbReference type="PANTHER" id="PTHR43319:SF3">
    <property type="entry name" value="BETA-LACTAMASE-RELATED DOMAIN-CONTAINING PROTEIN"/>
    <property type="match status" value="1"/>
</dbReference>
<feature type="domain" description="Beta-lactamase-related" evidence="1">
    <location>
        <begin position="20"/>
        <end position="389"/>
    </location>
</feature>
<sequence>MSAVIQGTVDAGYEPVADAFRDVFDDPSSTGAALAIVHEGRLVVDVWGGVADARTGRPWDRDTLSVVFSCTKGLMSILAARLVQEGLLDYEAPVTAHWPEFEAEGKGETTVGDLLAHRAGLPAPRAPIPREMLSDGELIADRLAWQAPLWTPGKAHAYHPITHGWLIGEVIRRITGVSPGAAFRRYVADPVDAECWIGLPEEHLPRVAHMSVGSSLAALTAQQEADARAAGGTDWPGVAMTLGGALPRELVGDDPAAPAGEGFNDPVVQRAEIPGAGGIATARALASVWAATLPTANGDGLLAPETLGIATALRSAGEPFFPAPPPWPRWGAGFQLDSGARRYLTRRGFGHDGAGGQVAFADPDASVGFAFLTNRMEAGEDVRATRIVDALREIVVGTVDSGDGIPHDEGAKSI</sequence>
<organism evidence="2 3">
    <name type="scientific">Candidatus Microbacterium phytovorans</name>
    <dbReference type="NCBI Taxonomy" id="3121374"/>
    <lineage>
        <taxon>Bacteria</taxon>
        <taxon>Bacillati</taxon>
        <taxon>Actinomycetota</taxon>
        <taxon>Actinomycetes</taxon>
        <taxon>Micrococcales</taxon>
        <taxon>Microbacteriaceae</taxon>
        <taxon>Microbacterium</taxon>
    </lineage>
</organism>
<dbReference type="Gene3D" id="3.40.710.10">
    <property type="entry name" value="DD-peptidase/beta-lactamase superfamily"/>
    <property type="match status" value="1"/>
</dbReference>